<dbReference type="EMBL" id="JACHMN010000002">
    <property type="protein sequence ID" value="MBB5870199.1"/>
    <property type="molecule type" value="Genomic_DNA"/>
</dbReference>
<proteinExistence type="predicted"/>
<keyword evidence="2" id="KW-1185">Reference proteome</keyword>
<reference evidence="1 2" key="1">
    <citation type="submission" date="2020-08" db="EMBL/GenBank/DDBJ databases">
        <title>Sequencing the genomes of 1000 actinobacteria strains.</title>
        <authorList>
            <person name="Klenk H.-P."/>
        </authorList>
    </citation>
    <scope>NUCLEOTIDE SEQUENCE [LARGE SCALE GENOMIC DNA]</scope>
    <source>
        <strain evidence="1 2">DSM 45362</strain>
    </source>
</reference>
<protein>
    <recommendedName>
        <fullName evidence="3">Lipoprotein</fullName>
    </recommendedName>
</protein>
<dbReference type="Proteomes" id="UP000587527">
    <property type="component" value="Unassembled WGS sequence"/>
</dbReference>
<comment type="caution">
    <text evidence="1">The sequence shown here is derived from an EMBL/GenBank/DDBJ whole genome shotgun (WGS) entry which is preliminary data.</text>
</comment>
<gene>
    <name evidence="1" type="ORF">F4553_003578</name>
</gene>
<evidence type="ECO:0008006" key="3">
    <source>
        <dbReference type="Google" id="ProtNLM"/>
    </source>
</evidence>
<accession>A0A841BSN7</accession>
<sequence>MAVLLLSACAVENGDAGEPVPPGDFAARADAVAGAWRGSAAATAWKTGFIPLSELTLAPEAGFGAGNAKAAFMDGQFRTAIKLPTATAKGAVTFPDGSTLPVTVVSAEAAYQQIDRGEPSCETCGLTVTAVRPGTAKLRTSRGIATVPTWVFTVKEDPGLIARVAVDPGAVTPVPEVPLGPGGMPGGLATAQDLIKTTDTAIDFNLGVGACDSEITPRVQEYDDLIVLGGTVRTSGEVCIAILKLHPASVALTKPIGARPIVEVASGRALWVTG</sequence>
<dbReference type="AlphaFoldDB" id="A0A841BSN7"/>
<dbReference type="RefSeq" id="WP_184837418.1">
    <property type="nucleotide sequence ID" value="NZ_JACHMN010000002.1"/>
</dbReference>
<name>A0A841BSN7_9ACTN</name>
<evidence type="ECO:0000313" key="1">
    <source>
        <dbReference type="EMBL" id="MBB5870199.1"/>
    </source>
</evidence>
<evidence type="ECO:0000313" key="2">
    <source>
        <dbReference type="Proteomes" id="UP000587527"/>
    </source>
</evidence>
<organism evidence="1 2">
    <name type="scientific">Allocatelliglobosispora scoriae</name>
    <dbReference type="NCBI Taxonomy" id="643052"/>
    <lineage>
        <taxon>Bacteria</taxon>
        <taxon>Bacillati</taxon>
        <taxon>Actinomycetota</taxon>
        <taxon>Actinomycetes</taxon>
        <taxon>Micromonosporales</taxon>
        <taxon>Micromonosporaceae</taxon>
        <taxon>Allocatelliglobosispora</taxon>
    </lineage>
</organism>